<dbReference type="InterPro" id="IPR001394">
    <property type="entry name" value="Peptidase_C19_UCH"/>
</dbReference>
<dbReference type="InterPro" id="IPR050164">
    <property type="entry name" value="Peptidase_C19"/>
</dbReference>
<protein>
    <submittedName>
        <fullName evidence="4">Ubiquitin carboxyl-terminal hydrolase A, putative</fullName>
    </submittedName>
</protein>
<dbReference type="Gene3D" id="1.10.8.10">
    <property type="entry name" value="DNA helicase RuvA subunit, C-terminal domain"/>
    <property type="match status" value="2"/>
</dbReference>
<feature type="region of interest" description="Disordered" evidence="1">
    <location>
        <begin position="151"/>
        <end position="172"/>
    </location>
</feature>
<dbReference type="GO" id="GO:0005634">
    <property type="term" value="C:nucleus"/>
    <property type="evidence" value="ECO:0007669"/>
    <property type="project" value="TreeGrafter"/>
</dbReference>
<dbReference type="GO" id="GO:0004843">
    <property type="term" value="F:cysteine-type deubiquitinase activity"/>
    <property type="evidence" value="ECO:0007669"/>
    <property type="project" value="InterPro"/>
</dbReference>
<dbReference type="SUPFAM" id="SSF54001">
    <property type="entry name" value="Cysteine proteinases"/>
    <property type="match status" value="1"/>
</dbReference>
<dbReference type="InterPro" id="IPR018200">
    <property type="entry name" value="USP_CS"/>
</dbReference>
<feature type="domain" description="UBA" evidence="2">
    <location>
        <begin position="335"/>
        <end position="377"/>
    </location>
</feature>
<dbReference type="GeneID" id="9050375"/>
<dbReference type="PROSITE" id="PS50030">
    <property type="entry name" value="UBA"/>
    <property type="match status" value="2"/>
</dbReference>
<keyword evidence="4" id="KW-0378">Hydrolase</keyword>
<evidence type="ECO:0000259" key="3">
    <source>
        <dbReference type="PROSITE" id="PS50235"/>
    </source>
</evidence>
<keyword evidence="5" id="KW-1185">Reference proteome</keyword>
<accession>C5LEG8</accession>
<dbReference type="SMART" id="SM00165">
    <property type="entry name" value="UBA"/>
    <property type="match status" value="2"/>
</dbReference>
<dbReference type="SUPFAM" id="SSF46934">
    <property type="entry name" value="UBA-like"/>
    <property type="match status" value="1"/>
</dbReference>
<dbReference type="OMA" id="HRIATFP"/>
<feature type="domain" description="UBA" evidence="2">
    <location>
        <begin position="278"/>
        <end position="319"/>
    </location>
</feature>
<organism evidence="5">
    <name type="scientific">Perkinsus marinus (strain ATCC 50983 / TXsc)</name>
    <dbReference type="NCBI Taxonomy" id="423536"/>
    <lineage>
        <taxon>Eukaryota</taxon>
        <taxon>Sar</taxon>
        <taxon>Alveolata</taxon>
        <taxon>Perkinsozoa</taxon>
        <taxon>Perkinsea</taxon>
        <taxon>Perkinsida</taxon>
        <taxon>Perkinsidae</taxon>
        <taxon>Perkinsus</taxon>
    </lineage>
</organism>
<dbReference type="GO" id="GO:0016579">
    <property type="term" value="P:protein deubiquitination"/>
    <property type="evidence" value="ECO:0007669"/>
    <property type="project" value="InterPro"/>
</dbReference>
<name>C5LEG8_PERM5</name>
<dbReference type="OrthoDB" id="361536at2759"/>
<dbReference type="InterPro" id="IPR038765">
    <property type="entry name" value="Papain-like_cys_pep_sf"/>
</dbReference>
<proteinExistence type="predicted"/>
<dbReference type="Pfam" id="PF00443">
    <property type="entry name" value="UCH"/>
    <property type="match status" value="1"/>
</dbReference>
<dbReference type="EMBL" id="GG681268">
    <property type="protein sequence ID" value="EER04876.1"/>
    <property type="molecule type" value="Genomic_DNA"/>
</dbReference>
<dbReference type="CDD" id="cd14296">
    <property type="entry name" value="UBA1_scUBP14_like"/>
    <property type="match status" value="1"/>
</dbReference>
<dbReference type="PANTHER" id="PTHR24006:SF664">
    <property type="entry name" value="UBIQUITIN CARBOXYL-TERMINAL HYDROLASE"/>
    <property type="match status" value="1"/>
</dbReference>
<dbReference type="Gene3D" id="3.90.70.10">
    <property type="entry name" value="Cysteine proteinases"/>
    <property type="match status" value="1"/>
</dbReference>
<dbReference type="RefSeq" id="XP_002773060.1">
    <property type="nucleotide sequence ID" value="XM_002773014.1"/>
</dbReference>
<dbReference type="InParanoid" id="C5LEG8"/>
<evidence type="ECO:0000256" key="1">
    <source>
        <dbReference type="SAM" id="MobiDB-lite"/>
    </source>
</evidence>
<evidence type="ECO:0000313" key="5">
    <source>
        <dbReference type="Proteomes" id="UP000007800"/>
    </source>
</evidence>
<dbReference type="PROSITE" id="PS00973">
    <property type="entry name" value="USP_2"/>
    <property type="match status" value="1"/>
</dbReference>
<dbReference type="GO" id="GO:0005829">
    <property type="term" value="C:cytosol"/>
    <property type="evidence" value="ECO:0007669"/>
    <property type="project" value="TreeGrafter"/>
</dbReference>
<dbReference type="Proteomes" id="UP000007800">
    <property type="component" value="Unassembled WGS sequence"/>
</dbReference>
<dbReference type="InterPro" id="IPR009060">
    <property type="entry name" value="UBA-like_sf"/>
</dbReference>
<dbReference type="InterPro" id="IPR028889">
    <property type="entry name" value="USP"/>
</dbReference>
<feature type="domain" description="USP" evidence="3">
    <location>
        <begin position="1"/>
        <end position="475"/>
    </location>
</feature>
<gene>
    <name evidence="4" type="ORF">Pmar_PMAR026118</name>
</gene>
<evidence type="ECO:0000313" key="4">
    <source>
        <dbReference type="EMBL" id="EER04876.1"/>
    </source>
</evidence>
<dbReference type="CDD" id="cd14386">
    <property type="entry name" value="UBA2_UBP5"/>
    <property type="match status" value="1"/>
</dbReference>
<dbReference type="AlphaFoldDB" id="C5LEG8"/>
<reference evidence="4 5" key="1">
    <citation type="submission" date="2008-07" db="EMBL/GenBank/DDBJ databases">
        <authorList>
            <person name="El-Sayed N."/>
            <person name="Caler E."/>
            <person name="Inman J."/>
            <person name="Amedeo P."/>
            <person name="Hass B."/>
            <person name="Wortman J."/>
        </authorList>
    </citation>
    <scope>NUCLEOTIDE SEQUENCE [LARGE SCALE GENOMIC DNA]</scope>
    <source>
        <strain evidence="5">ATCC 50983 / TXsc</strain>
    </source>
</reference>
<dbReference type="PANTHER" id="PTHR24006">
    <property type="entry name" value="UBIQUITIN CARBOXYL-TERMINAL HYDROLASE"/>
    <property type="match status" value="1"/>
</dbReference>
<dbReference type="PROSITE" id="PS50235">
    <property type="entry name" value="USP_3"/>
    <property type="match status" value="1"/>
</dbReference>
<sequence>MAQKGALDNEGSPQRTVLEVAKLTNALNGTRYCPPIPQGEEERKLDPFNGMLAPVSLRKHFGKGHPDFSTSSQQDAAEYLLYFLDKLDRAEQASTSSASFHDGLTLSSDEFGYVIEDRLECTKSGTVRYSRRRENLFPLVVSMDDAVGEAKRLKTDDDKEEEEGSSPPPVVPFEACLKRTMAPANVEGFRSPALGGELVTAVKNFTFVTMPQYLVVQVSRYYVDPSWQLAKLNCSVPMPMELNMERYHNKSPGMQPGEKPMPDSNPGPTATTTNTVVEADEEIVVMLMSMGFDMDQSKRACLKVGNSSADAAASWLMEHMDDPPTPTNAEGEATTIEDNADAVVMLTSMGFSDRQAKAALKATSNNVERAADWLFSRTDDLDAAVEGVGEEASENMKGPSTEERLMAKDGIGEYDLVGFISHVGRNVSHGHYVCHMLKDMGPGEAKKWVIFNDEKVAVSADPPFDLGYIYLYKRRRQLSSAN</sequence>
<dbReference type="InterPro" id="IPR015940">
    <property type="entry name" value="UBA"/>
</dbReference>
<evidence type="ECO:0000259" key="2">
    <source>
        <dbReference type="PROSITE" id="PS50030"/>
    </source>
</evidence>
<dbReference type="Pfam" id="PF00627">
    <property type="entry name" value="UBA"/>
    <property type="match status" value="2"/>
</dbReference>